<gene>
    <name evidence="3" type="ORF">QR98_0022200</name>
</gene>
<organism evidence="3 4">
    <name type="scientific">Sarcoptes scabiei</name>
    <name type="common">Itch mite</name>
    <name type="synonym">Acarus scabiei</name>
    <dbReference type="NCBI Taxonomy" id="52283"/>
    <lineage>
        <taxon>Eukaryota</taxon>
        <taxon>Metazoa</taxon>
        <taxon>Ecdysozoa</taxon>
        <taxon>Arthropoda</taxon>
        <taxon>Chelicerata</taxon>
        <taxon>Arachnida</taxon>
        <taxon>Acari</taxon>
        <taxon>Acariformes</taxon>
        <taxon>Sarcoptiformes</taxon>
        <taxon>Astigmata</taxon>
        <taxon>Psoroptidia</taxon>
        <taxon>Sarcoptoidea</taxon>
        <taxon>Sarcoptidae</taxon>
        <taxon>Sarcoptinae</taxon>
        <taxon>Sarcoptes</taxon>
    </lineage>
</organism>
<evidence type="ECO:0000256" key="1">
    <source>
        <dbReference type="SAM" id="MobiDB-lite"/>
    </source>
</evidence>
<dbReference type="AlphaFoldDB" id="A0A131ZYA0"/>
<protein>
    <submittedName>
        <fullName evidence="3">Uncharacterized protein</fullName>
    </submittedName>
</protein>
<feature type="transmembrane region" description="Helical" evidence="2">
    <location>
        <begin position="44"/>
        <end position="63"/>
    </location>
</feature>
<evidence type="ECO:0000313" key="3">
    <source>
        <dbReference type="EMBL" id="KPM03786.1"/>
    </source>
</evidence>
<keyword evidence="2" id="KW-1133">Transmembrane helix</keyword>
<evidence type="ECO:0000256" key="2">
    <source>
        <dbReference type="SAM" id="Phobius"/>
    </source>
</evidence>
<accession>A0A131ZYA0</accession>
<reference evidence="3 4" key="1">
    <citation type="journal article" date="2015" name="Parasit. Vectors">
        <title>Draft genome of the scabies mite.</title>
        <authorList>
            <person name="Rider S.D.Jr."/>
            <person name="Morgan M.S."/>
            <person name="Arlian L.G."/>
        </authorList>
    </citation>
    <scope>NUCLEOTIDE SEQUENCE [LARGE SCALE GENOMIC DNA]</scope>
    <source>
        <strain evidence="3">Arlian Lab</strain>
    </source>
</reference>
<sequence length="104" mass="11638">MIVDMMMMIVARLRSVWIDFFLAPQTVPDIVWIQSIVLDSIRLNFVVVVAVAVVVVVVVMVNLDDDSHHYHDGDDDDGGGDDDGVDDDDDDDDVDHSLLWNNPN</sequence>
<comment type="caution">
    <text evidence="3">The sequence shown here is derived from an EMBL/GenBank/DDBJ whole genome shotgun (WGS) entry which is preliminary data.</text>
</comment>
<dbReference type="VEuPathDB" id="VectorBase:SSCA009988"/>
<name>A0A131ZYA0_SARSC</name>
<evidence type="ECO:0000313" key="4">
    <source>
        <dbReference type="Proteomes" id="UP000616769"/>
    </source>
</evidence>
<dbReference type="EMBL" id="JXLN01006138">
    <property type="protein sequence ID" value="KPM03786.1"/>
    <property type="molecule type" value="Genomic_DNA"/>
</dbReference>
<proteinExistence type="predicted"/>
<dbReference type="Proteomes" id="UP000616769">
    <property type="component" value="Unassembled WGS sequence"/>
</dbReference>
<feature type="region of interest" description="Disordered" evidence="1">
    <location>
        <begin position="66"/>
        <end position="104"/>
    </location>
</feature>
<feature type="compositionally biased region" description="Acidic residues" evidence="1">
    <location>
        <begin position="73"/>
        <end position="94"/>
    </location>
</feature>
<keyword evidence="2" id="KW-0812">Transmembrane</keyword>
<keyword evidence="2" id="KW-0472">Membrane</keyword>